<dbReference type="WBParaSite" id="Hba_01660">
    <property type="protein sequence ID" value="Hba_01660"/>
    <property type="gene ID" value="Hba_01660"/>
</dbReference>
<proteinExistence type="predicted"/>
<feature type="transmembrane region" description="Helical" evidence="1">
    <location>
        <begin position="20"/>
        <end position="38"/>
    </location>
</feature>
<protein>
    <submittedName>
        <fullName evidence="3">G_PROTEIN_RECEP_F1_2 domain-containing protein</fullName>
    </submittedName>
</protein>
<name>A0A1I7WAH0_HETBA</name>
<accession>A0A1I7WAH0</accession>
<keyword evidence="1" id="KW-0472">Membrane</keyword>
<keyword evidence="1" id="KW-0812">Transmembrane</keyword>
<evidence type="ECO:0000313" key="3">
    <source>
        <dbReference type="WBParaSite" id="Hba_01660"/>
    </source>
</evidence>
<dbReference type="InterPro" id="IPR019429">
    <property type="entry name" value="7TM_GPCR_serpentine_rcpt_Sri"/>
</dbReference>
<keyword evidence="1" id="KW-1133">Transmembrane helix</keyword>
<evidence type="ECO:0000313" key="2">
    <source>
        <dbReference type="Proteomes" id="UP000095283"/>
    </source>
</evidence>
<dbReference type="Proteomes" id="UP000095283">
    <property type="component" value="Unplaced"/>
</dbReference>
<dbReference type="AlphaFoldDB" id="A0A1I7WAH0"/>
<keyword evidence="2" id="KW-1185">Reference proteome</keyword>
<reference evidence="3" key="1">
    <citation type="submission" date="2016-11" db="UniProtKB">
        <authorList>
            <consortium name="WormBaseParasite"/>
        </authorList>
    </citation>
    <scope>IDENTIFICATION</scope>
</reference>
<evidence type="ECO:0000256" key="1">
    <source>
        <dbReference type="SAM" id="Phobius"/>
    </source>
</evidence>
<organism evidence="2 3">
    <name type="scientific">Heterorhabditis bacteriophora</name>
    <name type="common">Entomopathogenic nematode worm</name>
    <dbReference type="NCBI Taxonomy" id="37862"/>
    <lineage>
        <taxon>Eukaryota</taxon>
        <taxon>Metazoa</taxon>
        <taxon>Ecdysozoa</taxon>
        <taxon>Nematoda</taxon>
        <taxon>Chromadorea</taxon>
        <taxon>Rhabditida</taxon>
        <taxon>Rhabditina</taxon>
        <taxon>Rhabditomorpha</taxon>
        <taxon>Strongyloidea</taxon>
        <taxon>Heterorhabditidae</taxon>
        <taxon>Heterorhabditis</taxon>
    </lineage>
</organism>
<feature type="transmembrane region" description="Helical" evidence="1">
    <location>
        <begin position="134"/>
        <end position="153"/>
    </location>
</feature>
<dbReference type="Pfam" id="PF10327">
    <property type="entry name" value="7TM_GPCR_Sri"/>
    <property type="match status" value="1"/>
</dbReference>
<sequence length="178" mass="20953">MDNSALFDSHNDALLLFYNINGPICIILNLLAIYLIVFKSSREMGEYRWYLLHYQFKALVPLQIFRSLNKRIITFPNLVILSTDLAFCYRYIYQRFIPTYSVCSHSCHSRSWIPHHQNGILNFHKKYKVSHKKFIFCIVLLLLVVSSFHYIAIQLSHIHPCFEVVHISSLLFSNLPLS</sequence>